<dbReference type="Proteomes" id="UP000036780">
    <property type="component" value="Unassembled WGS sequence"/>
</dbReference>
<dbReference type="GeneID" id="66870934"/>
<dbReference type="PATRIC" id="fig|1473.5.peg.1939"/>
<organism evidence="1 2">
    <name type="scientific">Virgibacillus pantothenticus</name>
    <dbReference type="NCBI Taxonomy" id="1473"/>
    <lineage>
        <taxon>Bacteria</taxon>
        <taxon>Bacillati</taxon>
        <taxon>Bacillota</taxon>
        <taxon>Bacilli</taxon>
        <taxon>Bacillales</taxon>
        <taxon>Bacillaceae</taxon>
        <taxon>Virgibacillus</taxon>
    </lineage>
</organism>
<accession>A0A0L0QNY6</accession>
<reference evidence="2" key="1">
    <citation type="submission" date="2015-07" db="EMBL/GenBank/DDBJ databases">
        <title>Fjat-10053 dsm26.</title>
        <authorList>
            <person name="Liu B."/>
            <person name="Wang J."/>
            <person name="Zhu Y."/>
            <person name="Liu G."/>
            <person name="Chen Q."/>
            <person name="Chen Z."/>
            <person name="Lan J."/>
            <person name="Che J."/>
            <person name="Ge C."/>
            <person name="Shi H."/>
            <person name="Pan Z."/>
            <person name="Liu X."/>
        </authorList>
    </citation>
    <scope>NUCLEOTIDE SEQUENCE [LARGE SCALE GENOMIC DNA]</scope>
    <source>
        <strain evidence="2">DSM 26</strain>
    </source>
</reference>
<sequence length="130" mass="14773">MDYTARIQKLQSLKNAIVSKAIHSVNDVIGFNESIDSWKGGSSQEGYCKVVNETKRLVDDIHATKDEVLTAISKRIASLEANIETQYHANKHILTANYDEDESENRSKKRRIINERNLDSTVKSRLLARI</sequence>
<dbReference type="RefSeq" id="WP_050352524.1">
    <property type="nucleotide sequence ID" value="NZ_CP073011.1"/>
</dbReference>
<name>A0A0L0QNY6_VIRPA</name>
<gene>
    <name evidence="1" type="ORF">AFK71_16250</name>
</gene>
<evidence type="ECO:0008006" key="3">
    <source>
        <dbReference type="Google" id="ProtNLM"/>
    </source>
</evidence>
<dbReference type="EMBL" id="LGTO01000007">
    <property type="protein sequence ID" value="KNE19958.1"/>
    <property type="molecule type" value="Genomic_DNA"/>
</dbReference>
<evidence type="ECO:0000313" key="1">
    <source>
        <dbReference type="EMBL" id="KNE19958.1"/>
    </source>
</evidence>
<dbReference type="AlphaFoldDB" id="A0A0L0QNY6"/>
<proteinExistence type="predicted"/>
<keyword evidence="2" id="KW-1185">Reference proteome</keyword>
<protein>
    <recommendedName>
        <fullName evidence="3">DUF5082 domain-containing protein</fullName>
    </recommendedName>
</protein>
<comment type="caution">
    <text evidence="1">The sequence shown here is derived from an EMBL/GenBank/DDBJ whole genome shotgun (WGS) entry which is preliminary data.</text>
</comment>
<evidence type="ECO:0000313" key="2">
    <source>
        <dbReference type="Proteomes" id="UP000036780"/>
    </source>
</evidence>